<keyword evidence="3" id="KW-1185">Reference proteome</keyword>
<dbReference type="Pfam" id="PF02333">
    <property type="entry name" value="Phytase"/>
    <property type="match status" value="1"/>
</dbReference>
<name>A0A2A2F2M1_9GAMM</name>
<sequence>MSKGLYARSALVLSVLAVTGCTSPADGDDATADALAHQQLAVENEDTLALAGEWALAVEGDQGGSVLLSVGENSGARLQTADGNTLAHWDRPLEYLDTLPDGSLFASYDSSARKPVLYGLDTEAGEIELLLEGGATDYGVEDVCLYRDHDEALYLFMLGEDYRAHQMLVTGSDGQYALRPVRELPTPPGGEYCAVDQASGTLYVSEEDATVYAYDASPETSLSRSTVDLANPWGNLGSGPRDLVSDRVELFILERGEPSVHSIRREASGHRYQGRRALAGDAAPETVTLGYANGERHLLVFDEEAGRYTRLQLPAAEAPERPERLPEVRASMQTEVVPSPGDAADDPAVWVHPGEPAQSLILGTNKRAGLHVYDLDGRERQFIGNGRVNNVDVRYGASFNGQEVDVAAATNRTTGTISLYAIERDTRELALVSEVPTDLNEIYGFCLYQPEGGPLYGFANDKDGTFDQFRLSVDGDEWSGERVRRFSVPSQPEGCVADDQWERLFVGEEAEGIHVIGANPDDGTDTEMVAPIDNEVLFADVEGLNIYRGDKRDYLVASAQDNNSFAVYEATPPFKPLGAFRIGMNPGAGIDGASETDGLFATSANLGPDFPEGMLVVQDGRKVMPQGNQNFKAVPWERIRELLLLE</sequence>
<proteinExistence type="predicted"/>
<reference evidence="2 3" key="1">
    <citation type="submission" date="2017-08" db="EMBL/GenBank/DDBJ databases">
        <title>Halovibrio sewagensis sp. nov., isolated from wastewater of high salinity.</title>
        <authorList>
            <person name="Dong X."/>
            <person name="Zhang G."/>
        </authorList>
    </citation>
    <scope>NUCLEOTIDE SEQUENCE [LARGE SCALE GENOMIC DNA]</scope>
    <source>
        <strain evidence="2 3">YL5-2</strain>
    </source>
</reference>
<dbReference type="GO" id="GO:0016158">
    <property type="term" value="F:inositol hexakisphosphate 3-phosphatase activity"/>
    <property type="evidence" value="ECO:0007669"/>
    <property type="project" value="InterPro"/>
</dbReference>
<organism evidence="2 3">
    <name type="scientific">Halovibrio salipaludis</name>
    <dbReference type="NCBI Taxonomy" id="2032626"/>
    <lineage>
        <taxon>Bacteria</taxon>
        <taxon>Pseudomonadati</taxon>
        <taxon>Pseudomonadota</taxon>
        <taxon>Gammaproteobacteria</taxon>
        <taxon>Oceanospirillales</taxon>
        <taxon>Halomonadaceae</taxon>
        <taxon>Halovibrio</taxon>
    </lineage>
</organism>
<comment type="caution">
    <text evidence="2">The sequence shown here is derived from an EMBL/GenBank/DDBJ whole genome shotgun (WGS) entry which is preliminary data.</text>
</comment>
<feature type="domain" description="BPP" evidence="1">
    <location>
        <begin position="318"/>
        <end position="643"/>
    </location>
</feature>
<evidence type="ECO:0000313" key="2">
    <source>
        <dbReference type="EMBL" id="PAU79696.1"/>
    </source>
</evidence>
<dbReference type="InterPro" id="IPR003431">
    <property type="entry name" value="B-propeller_Phytase"/>
</dbReference>
<dbReference type="RefSeq" id="WP_095618152.1">
    <property type="nucleotide sequence ID" value="NZ_NSKD01000006.1"/>
</dbReference>
<dbReference type="SUPFAM" id="SSF50956">
    <property type="entry name" value="Thermostable phytase (3-phytase)"/>
    <property type="match status" value="2"/>
</dbReference>
<dbReference type="EMBL" id="NSKD01000006">
    <property type="protein sequence ID" value="PAU79696.1"/>
    <property type="molecule type" value="Genomic_DNA"/>
</dbReference>
<accession>A0A2A2F2M1</accession>
<dbReference type="PROSITE" id="PS51662">
    <property type="entry name" value="BP_PHYTASE"/>
    <property type="match status" value="2"/>
</dbReference>
<dbReference type="Gene3D" id="2.120.10.30">
    <property type="entry name" value="TolB, C-terminal domain"/>
    <property type="match status" value="2"/>
</dbReference>
<evidence type="ECO:0000313" key="3">
    <source>
        <dbReference type="Proteomes" id="UP000218896"/>
    </source>
</evidence>
<protein>
    <submittedName>
        <fullName evidence="2">3-phytase</fullName>
    </submittedName>
</protein>
<dbReference type="OrthoDB" id="8696437at2"/>
<dbReference type="PROSITE" id="PS51257">
    <property type="entry name" value="PROKAR_LIPOPROTEIN"/>
    <property type="match status" value="1"/>
</dbReference>
<feature type="domain" description="BPP" evidence="1">
    <location>
        <begin position="22"/>
        <end position="316"/>
    </location>
</feature>
<gene>
    <name evidence="2" type="ORF">CK501_12890</name>
</gene>
<dbReference type="Proteomes" id="UP000218896">
    <property type="component" value="Unassembled WGS sequence"/>
</dbReference>
<dbReference type="AlphaFoldDB" id="A0A2A2F2M1"/>
<evidence type="ECO:0000259" key="1">
    <source>
        <dbReference type="PROSITE" id="PS51662"/>
    </source>
</evidence>
<dbReference type="InterPro" id="IPR011042">
    <property type="entry name" value="6-blade_b-propeller_TolB-like"/>
</dbReference>